<feature type="compositionally biased region" description="Low complexity" evidence="1">
    <location>
        <begin position="274"/>
        <end position="285"/>
    </location>
</feature>
<dbReference type="AlphaFoldDB" id="A0ABD0U434"/>
<accession>A0ABD0U434</accession>
<dbReference type="Proteomes" id="UP001552299">
    <property type="component" value="Unassembled WGS sequence"/>
</dbReference>
<feature type="region of interest" description="Disordered" evidence="1">
    <location>
        <begin position="270"/>
        <end position="352"/>
    </location>
</feature>
<protein>
    <submittedName>
        <fullName evidence="2">Uncharacterized protein</fullName>
    </submittedName>
</protein>
<sequence>MPWAYNLNNGYSFGPQAPRHKTLSDECDNQDLTGILLAESKGREIGQEEFDEGSFFHQEPPPMALIRGGSGCLDERTTKMKSFGGGSRAADHYERHCGKGEPLIGEGGGQEPHPRAPIRGGIGLADGGTTGKREKQAIHITLNCMDSKHGVNRKKRVKSNVLIRFLSNSSTKRNNNFNNINNNNRFSDISPRQDCTNDLLFPIENNSTFADAPTLVEQYESQRLAKLTRNEKNMTKGIENMYSNQKADRAFLLIQNAFIVSWTPGCHKDRPRRQLAASSLSGSQQKPGRAAIAGCHIDHPGKVTKNVSRPSCRNQPTGNIEIQPTENNTTDASRKMPKNPMPPAELPSNIVTSPNFPRFLRSNQRGTAKVPPNSDFIIKKFEVIFPSRKPTQFGSLLNPASPGRSAVRNLSIDIMEVVVERSVKRHMKLTVQPENGVATKRESKNVQEISPKFILLSPKIFKKKSMLYLELVTRVENNRRLFCLLAHGSFVSGWGRRIGCRILGGGGCRGLLKFVKV</sequence>
<gene>
    <name evidence="2" type="ORF">M5K25_025367</name>
</gene>
<feature type="compositionally biased region" description="Polar residues" evidence="1">
    <location>
        <begin position="305"/>
        <end position="331"/>
    </location>
</feature>
<comment type="caution">
    <text evidence="2">The sequence shown here is derived from an EMBL/GenBank/DDBJ whole genome shotgun (WGS) entry which is preliminary data.</text>
</comment>
<reference evidence="2 3" key="1">
    <citation type="journal article" date="2024" name="Plant Biotechnol. J.">
        <title>Dendrobium thyrsiflorum genome and its molecular insights into genes involved in important horticultural traits.</title>
        <authorList>
            <person name="Chen B."/>
            <person name="Wang J.Y."/>
            <person name="Zheng P.J."/>
            <person name="Li K.L."/>
            <person name="Liang Y.M."/>
            <person name="Chen X.F."/>
            <person name="Zhang C."/>
            <person name="Zhao X."/>
            <person name="He X."/>
            <person name="Zhang G.Q."/>
            <person name="Liu Z.J."/>
            <person name="Xu Q."/>
        </authorList>
    </citation>
    <scope>NUCLEOTIDE SEQUENCE [LARGE SCALE GENOMIC DNA]</scope>
    <source>
        <strain evidence="2">GZMU011</strain>
    </source>
</reference>
<proteinExistence type="predicted"/>
<evidence type="ECO:0000313" key="3">
    <source>
        <dbReference type="Proteomes" id="UP001552299"/>
    </source>
</evidence>
<name>A0ABD0U434_DENTH</name>
<evidence type="ECO:0000256" key="1">
    <source>
        <dbReference type="SAM" id="MobiDB-lite"/>
    </source>
</evidence>
<organism evidence="2 3">
    <name type="scientific">Dendrobium thyrsiflorum</name>
    <name type="common">Pinecone-like raceme dendrobium</name>
    <name type="synonym">Orchid</name>
    <dbReference type="NCBI Taxonomy" id="117978"/>
    <lineage>
        <taxon>Eukaryota</taxon>
        <taxon>Viridiplantae</taxon>
        <taxon>Streptophyta</taxon>
        <taxon>Embryophyta</taxon>
        <taxon>Tracheophyta</taxon>
        <taxon>Spermatophyta</taxon>
        <taxon>Magnoliopsida</taxon>
        <taxon>Liliopsida</taxon>
        <taxon>Asparagales</taxon>
        <taxon>Orchidaceae</taxon>
        <taxon>Epidendroideae</taxon>
        <taxon>Malaxideae</taxon>
        <taxon>Dendrobiinae</taxon>
        <taxon>Dendrobium</taxon>
    </lineage>
</organism>
<evidence type="ECO:0000313" key="2">
    <source>
        <dbReference type="EMBL" id="KAL0906841.1"/>
    </source>
</evidence>
<keyword evidence="3" id="KW-1185">Reference proteome</keyword>
<dbReference type="EMBL" id="JANQDX010000018">
    <property type="protein sequence ID" value="KAL0906841.1"/>
    <property type="molecule type" value="Genomic_DNA"/>
</dbReference>